<dbReference type="GO" id="GO:0048473">
    <property type="term" value="P:D-methionine transmembrane transport"/>
    <property type="evidence" value="ECO:0007669"/>
    <property type="project" value="TreeGrafter"/>
</dbReference>
<dbReference type="PROSITE" id="PS50928">
    <property type="entry name" value="ABC_TM1"/>
    <property type="match status" value="1"/>
</dbReference>
<evidence type="ECO:0000256" key="5">
    <source>
        <dbReference type="ARBA" id="ARBA00022692"/>
    </source>
</evidence>
<dbReference type="Pfam" id="PF00528">
    <property type="entry name" value="BPD_transp_1"/>
    <property type="match status" value="1"/>
</dbReference>
<keyword evidence="3 8" id="KW-0813">Transport</keyword>
<feature type="transmembrane region" description="Helical" evidence="8">
    <location>
        <begin position="191"/>
        <end position="211"/>
    </location>
</feature>
<dbReference type="GO" id="GO:0005886">
    <property type="term" value="C:plasma membrane"/>
    <property type="evidence" value="ECO:0007669"/>
    <property type="project" value="UniProtKB-SubCell"/>
</dbReference>
<organism evidence="10 11">
    <name type="scientific">Thomasclavelia ramosa</name>
    <dbReference type="NCBI Taxonomy" id="1547"/>
    <lineage>
        <taxon>Bacteria</taxon>
        <taxon>Bacillati</taxon>
        <taxon>Bacillota</taxon>
        <taxon>Erysipelotrichia</taxon>
        <taxon>Erysipelotrichales</taxon>
        <taxon>Coprobacillaceae</taxon>
        <taxon>Thomasclavelia</taxon>
    </lineage>
</organism>
<dbReference type="PANTHER" id="PTHR30450:SF14">
    <property type="entry name" value="TRANSPORTER, PERMEASE PROTEIN, PUTATIVE-RELATED"/>
    <property type="match status" value="1"/>
</dbReference>
<name>A0A3E3E9D6_9FIRM</name>
<keyword evidence="7 8" id="KW-0472">Membrane</keyword>
<evidence type="ECO:0000256" key="8">
    <source>
        <dbReference type="RuleBase" id="RU363032"/>
    </source>
</evidence>
<dbReference type="PANTHER" id="PTHR30450">
    <property type="entry name" value="ABC TRANSPORTER PERMEASE"/>
    <property type="match status" value="1"/>
</dbReference>
<dbReference type="Proteomes" id="UP000261032">
    <property type="component" value="Unassembled WGS sequence"/>
</dbReference>
<feature type="transmembrane region" description="Helical" evidence="8">
    <location>
        <begin position="20"/>
        <end position="44"/>
    </location>
</feature>
<dbReference type="InterPro" id="IPR000515">
    <property type="entry name" value="MetI-like"/>
</dbReference>
<evidence type="ECO:0000256" key="4">
    <source>
        <dbReference type="ARBA" id="ARBA00022475"/>
    </source>
</evidence>
<dbReference type="CDD" id="cd06261">
    <property type="entry name" value="TM_PBP2"/>
    <property type="match status" value="1"/>
</dbReference>
<reference evidence="10 11" key="1">
    <citation type="submission" date="2018-08" db="EMBL/GenBank/DDBJ databases">
        <title>A genome reference for cultivated species of the human gut microbiota.</title>
        <authorList>
            <person name="Zou Y."/>
            <person name="Xue W."/>
            <person name="Luo G."/>
        </authorList>
    </citation>
    <scope>NUCLEOTIDE SEQUENCE [LARGE SCALE GENOMIC DNA]</scope>
    <source>
        <strain evidence="10 11">OM06-4</strain>
    </source>
</reference>
<protein>
    <submittedName>
        <fullName evidence="10">ABC transporter permease</fullName>
    </submittedName>
</protein>
<dbReference type="Gene3D" id="1.10.3720.10">
    <property type="entry name" value="MetI-like"/>
    <property type="match status" value="1"/>
</dbReference>
<comment type="subcellular location">
    <subcellularLocation>
        <location evidence="1 8">Cell membrane</location>
        <topology evidence="1 8">Multi-pass membrane protein</topology>
    </subcellularLocation>
</comment>
<dbReference type="FunFam" id="1.10.3720.10:FF:000002">
    <property type="entry name" value="D-methionine ABC transporter permease MetI"/>
    <property type="match status" value="1"/>
</dbReference>
<dbReference type="InterPro" id="IPR051322">
    <property type="entry name" value="AA_ABC_Transporter_Permease"/>
</dbReference>
<dbReference type="EMBL" id="QUSL01000033">
    <property type="protein sequence ID" value="RGD79924.1"/>
    <property type="molecule type" value="Genomic_DNA"/>
</dbReference>
<evidence type="ECO:0000313" key="10">
    <source>
        <dbReference type="EMBL" id="RGD79924.1"/>
    </source>
</evidence>
<dbReference type="RefSeq" id="WP_022007881.1">
    <property type="nucleotide sequence ID" value="NZ_BAABXX010000001.1"/>
</dbReference>
<comment type="similarity">
    <text evidence="2">Belongs to the binding-protein-dependent transport system permease family. CysTW subfamily.</text>
</comment>
<evidence type="ECO:0000313" key="11">
    <source>
        <dbReference type="Proteomes" id="UP000261032"/>
    </source>
</evidence>
<dbReference type="InterPro" id="IPR035906">
    <property type="entry name" value="MetI-like_sf"/>
</dbReference>
<dbReference type="SUPFAM" id="SSF161098">
    <property type="entry name" value="MetI-like"/>
    <property type="match status" value="1"/>
</dbReference>
<feature type="transmembrane region" description="Helical" evidence="8">
    <location>
        <begin position="148"/>
        <end position="171"/>
    </location>
</feature>
<proteinExistence type="inferred from homology"/>
<feature type="domain" description="ABC transmembrane type-1" evidence="9">
    <location>
        <begin position="17"/>
        <end position="211"/>
    </location>
</feature>
<evidence type="ECO:0000259" key="9">
    <source>
        <dbReference type="PROSITE" id="PS50928"/>
    </source>
</evidence>
<feature type="transmembrane region" description="Helical" evidence="8">
    <location>
        <begin position="56"/>
        <end position="79"/>
    </location>
</feature>
<accession>A0A3E3E9D6</accession>
<evidence type="ECO:0000256" key="1">
    <source>
        <dbReference type="ARBA" id="ARBA00004651"/>
    </source>
</evidence>
<evidence type="ECO:0000256" key="3">
    <source>
        <dbReference type="ARBA" id="ARBA00022448"/>
    </source>
</evidence>
<evidence type="ECO:0000256" key="2">
    <source>
        <dbReference type="ARBA" id="ARBA00007069"/>
    </source>
</evidence>
<sequence>MIENYLNIPADKLLEAAGQTIYMLGISLFFGTLIGIPLGLLLVLTRKNGVKANHTIHFLASGLVNIVRSVPFVILLVFIAPLTKVLVGTRIGTKAAIVPLVFYIAPYLARLIESSILEVQPGILEAAKAMGANTLEIIRYFLLPEAKASLVLALTTGTIGLLGATAMAGTIGGGGVGDLALTYGYQRFNNTLMFVTVIILIIFVQLIQTLGNHLSKKIRTHE</sequence>
<keyword evidence="4" id="KW-1003">Cell membrane</keyword>
<comment type="caution">
    <text evidence="10">The sequence shown here is derived from an EMBL/GenBank/DDBJ whole genome shotgun (WGS) entry which is preliminary data.</text>
</comment>
<gene>
    <name evidence="10" type="ORF">DXB93_15725</name>
</gene>
<evidence type="ECO:0000256" key="7">
    <source>
        <dbReference type="ARBA" id="ARBA00023136"/>
    </source>
</evidence>
<evidence type="ECO:0000256" key="6">
    <source>
        <dbReference type="ARBA" id="ARBA00022989"/>
    </source>
</evidence>
<dbReference type="AlphaFoldDB" id="A0A3E3E9D6"/>
<keyword evidence="6 8" id="KW-1133">Transmembrane helix</keyword>
<keyword evidence="5 8" id="KW-0812">Transmembrane</keyword>